<organism evidence="2">
    <name type="scientific">Nicotiana tabacum</name>
    <name type="common">Common tobacco</name>
    <dbReference type="NCBI Taxonomy" id="4097"/>
    <lineage>
        <taxon>Eukaryota</taxon>
        <taxon>Viridiplantae</taxon>
        <taxon>Streptophyta</taxon>
        <taxon>Embryophyta</taxon>
        <taxon>Tracheophyta</taxon>
        <taxon>Spermatophyta</taxon>
        <taxon>Magnoliopsida</taxon>
        <taxon>eudicotyledons</taxon>
        <taxon>Gunneridae</taxon>
        <taxon>Pentapetalae</taxon>
        <taxon>asterids</taxon>
        <taxon>lamiids</taxon>
        <taxon>Solanales</taxon>
        <taxon>Solanaceae</taxon>
        <taxon>Nicotianoideae</taxon>
        <taxon>Nicotianeae</taxon>
        <taxon>Nicotiana</taxon>
    </lineage>
</organism>
<protein>
    <recommendedName>
        <fullName evidence="1">Reverse transcriptase zinc-binding domain-containing protein</fullName>
    </recommendedName>
</protein>
<evidence type="ECO:0000259" key="1">
    <source>
        <dbReference type="Pfam" id="PF13966"/>
    </source>
</evidence>
<dbReference type="AlphaFoldDB" id="A0A1S4C6K8"/>
<dbReference type="RefSeq" id="XP_016496860.1">
    <property type="nucleotide sequence ID" value="XM_016641374.1"/>
</dbReference>
<proteinExistence type="predicted"/>
<gene>
    <name evidence="2" type="primary">LOC107815742</name>
</gene>
<dbReference type="InterPro" id="IPR026960">
    <property type="entry name" value="RVT-Znf"/>
</dbReference>
<dbReference type="Pfam" id="PF13966">
    <property type="entry name" value="zf-RVT"/>
    <property type="match status" value="1"/>
</dbReference>
<dbReference type="OrthoDB" id="1217483at2759"/>
<dbReference type="PaxDb" id="4097-A0A1S4C6K8"/>
<evidence type="ECO:0000313" key="2">
    <source>
        <dbReference type="RefSeq" id="XP_016496860.1"/>
    </source>
</evidence>
<feature type="domain" description="Reverse transcriptase zinc-binding" evidence="1">
    <location>
        <begin position="6"/>
        <end position="76"/>
    </location>
</feature>
<feature type="non-terminal residue" evidence="2">
    <location>
        <position position="170"/>
    </location>
</feature>
<dbReference type="PANTHER" id="PTHR33116">
    <property type="entry name" value="REVERSE TRANSCRIPTASE ZINC-BINDING DOMAIN-CONTAINING PROTEIN-RELATED-RELATED"/>
    <property type="match status" value="1"/>
</dbReference>
<dbReference type="KEGG" id="nta:107815742"/>
<dbReference type="PANTHER" id="PTHR33116:SF66">
    <property type="entry name" value="REVERSE TRANSCRIPTASE ZINC-BINDING DOMAIN-CONTAINING PROTEIN"/>
    <property type="match status" value="1"/>
</dbReference>
<reference evidence="2" key="1">
    <citation type="submission" date="2025-08" db="UniProtKB">
        <authorList>
            <consortium name="RefSeq"/>
        </authorList>
    </citation>
    <scope>IDENTIFICATION</scope>
</reference>
<name>A0A1S4C6K8_TOBAC</name>
<accession>A0A1S4C6K8</accession>
<sequence length="170" mass="20344">MVGELRKVTWESIMYGNEARPKAVFITWLQQQDRLLTATRLESWGIQVENNCVMCKEVAETRDHLFAECAVGRQVWKKLMQWLQITWVNMSTWNQMQQWIEQNRKGKTVKANLVKMMFTEYVYAIWIERNNRLFAHKDNTCESMAREIAYSCHVRANSTTRLILQKYRFP</sequence>
<dbReference type="OMA" id="CESMARE"/>